<keyword evidence="3" id="KW-0347">Helicase</keyword>
<accession>F4PKU3</accession>
<dbReference type="KEGG" id="dfa:DFA_06364"/>
<evidence type="ECO:0000313" key="9">
    <source>
        <dbReference type="Proteomes" id="UP000007797"/>
    </source>
</evidence>
<dbReference type="AlphaFoldDB" id="F4PKU3"/>
<protein>
    <recommendedName>
        <fullName evidence="10">RNA helicase</fullName>
    </recommendedName>
</protein>
<feature type="region of interest" description="Disordered" evidence="5">
    <location>
        <begin position="350"/>
        <end position="375"/>
    </location>
</feature>
<evidence type="ECO:0000259" key="7">
    <source>
        <dbReference type="PROSITE" id="PS51194"/>
    </source>
</evidence>
<dbReference type="EMBL" id="GL883007">
    <property type="protein sequence ID" value="EGG24217.1"/>
    <property type="molecule type" value="Genomic_DNA"/>
</dbReference>
<organism evidence="8 9">
    <name type="scientific">Cavenderia fasciculata</name>
    <name type="common">Slime mold</name>
    <name type="synonym">Dictyostelium fasciculatum</name>
    <dbReference type="NCBI Taxonomy" id="261658"/>
    <lineage>
        <taxon>Eukaryota</taxon>
        <taxon>Amoebozoa</taxon>
        <taxon>Evosea</taxon>
        <taxon>Eumycetozoa</taxon>
        <taxon>Dictyostelia</taxon>
        <taxon>Acytosteliales</taxon>
        <taxon>Cavenderiaceae</taxon>
        <taxon>Cavenderia</taxon>
    </lineage>
</organism>
<dbReference type="OrthoDB" id="10256233at2759"/>
<dbReference type="SUPFAM" id="SSF52540">
    <property type="entry name" value="P-loop containing nucleoside triphosphate hydrolases"/>
    <property type="match status" value="1"/>
</dbReference>
<dbReference type="GO" id="GO:0003676">
    <property type="term" value="F:nucleic acid binding"/>
    <property type="evidence" value="ECO:0007669"/>
    <property type="project" value="InterPro"/>
</dbReference>
<dbReference type="Proteomes" id="UP000007797">
    <property type="component" value="Unassembled WGS sequence"/>
</dbReference>
<evidence type="ECO:0000259" key="6">
    <source>
        <dbReference type="PROSITE" id="PS51192"/>
    </source>
</evidence>
<sequence length="674" mass="76109">MFNHIIRKTNTACRLTATGVHSRCLTTTTIKPYKPTYYNSTIGNSNNTFNIISPSISSISKSFYSTNNSSSTTTTTSTLDNINNKVGGFGFNGLIDKALNDMGIVEPTAIQKKAMQPLLRGNDMFVMDGTGTGKSFVLMCGIVNDYLVNCKQHADSNEEVSIKQNMKAKGSFAPKYLVVTPTRELAWQIGDWVRQLSKRVGIELLGNGSGVQLAIKGISDNLLAQELVSTQPEVLIGTPNVLHWLLVTGKLDYTQFRMLIVDEADLVVQALAKYTSQAEKMNRKIHPPEGVLFLNELNRKIRQSQDLNVNVNPTNKTAAEESFAEKKRQVGEIFDERSLKNLVNSAASRVLGKEKQKQQQQQQKKKGGGEEEKMDYVPTYRHFQTIFTSATLNMRNRAYIESKGWVDETRVYVMLREQGSMDHPLPKQFTNRFISVQSEEDMLEAIAQTWNDLILPEQKPDTLTEAVAVIASDGSITKVVDELRARGINAKPLTDRMNFDKFNIENMEPAQHDVFVRQVDKENRDKQSKVNQDVSKRKNRQEQREKELIQHQLSQMQDIDETTKQQIFNQSQQQPKGGSAGKNKKRLSKESAIIYIGKENSIRGIDISGVEHVYILNVEISPTSYLHMAGRSGRMNRSGNTICIYNSLLSRKYENVMKFFSAPFEEVEFTIQDE</sequence>
<keyword evidence="9" id="KW-1185">Reference proteome</keyword>
<dbReference type="Pfam" id="PF00270">
    <property type="entry name" value="DEAD"/>
    <property type="match status" value="1"/>
</dbReference>
<name>F4PKU3_CACFS</name>
<dbReference type="RefSeq" id="XP_004362068.1">
    <property type="nucleotide sequence ID" value="XM_004362011.1"/>
</dbReference>
<dbReference type="STRING" id="1054147.F4PKU3"/>
<dbReference type="GO" id="GO:0005524">
    <property type="term" value="F:ATP binding"/>
    <property type="evidence" value="ECO:0007669"/>
    <property type="project" value="UniProtKB-KW"/>
</dbReference>
<dbReference type="InterPro" id="IPR027417">
    <property type="entry name" value="P-loop_NTPase"/>
</dbReference>
<keyword evidence="1" id="KW-0547">Nucleotide-binding</keyword>
<dbReference type="Gene3D" id="3.40.50.300">
    <property type="entry name" value="P-loop containing nucleotide triphosphate hydrolases"/>
    <property type="match status" value="2"/>
</dbReference>
<evidence type="ECO:0000313" key="8">
    <source>
        <dbReference type="EMBL" id="EGG24217.1"/>
    </source>
</evidence>
<dbReference type="SMART" id="SM00487">
    <property type="entry name" value="DEXDc"/>
    <property type="match status" value="1"/>
</dbReference>
<dbReference type="GeneID" id="14876323"/>
<dbReference type="PANTHER" id="PTHR47960">
    <property type="entry name" value="DEAD-BOX ATP-DEPENDENT RNA HELICASE 50"/>
    <property type="match status" value="1"/>
</dbReference>
<feature type="domain" description="Helicase C-terminal" evidence="7">
    <location>
        <begin position="511"/>
        <end position="674"/>
    </location>
</feature>
<dbReference type="GO" id="GO:0004386">
    <property type="term" value="F:helicase activity"/>
    <property type="evidence" value="ECO:0007669"/>
    <property type="project" value="UniProtKB-KW"/>
</dbReference>
<dbReference type="PROSITE" id="PS51192">
    <property type="entry name" value="HELICASE_ATP_BIND_1"/>
    <property type="match status" value="1"/>
</dbReference>
<dbReference type="InterPro" id="IPR011545">
    <property type="entry name" value="DEAD/DEAH_box_helicase_dom"/>
</dbReference>
<reference evidence="9" key="1">
    <citation type="journal article" date="2011" name="Genome Res.">
        <title>Phylogeny-wide analysis of social amoeba genomes highlights ancient origins for complex intercellular communication.</title>
        <authorList>
            <person name="Heidel A.J."/>
            <person name="Lawal H.M."/>
            <person name="Felder M."/>
            <person name="Schilde C."/>
            <person name="Helps N.R."/>
            <person name="Tunggal B."/>
            <person name="Rivero F."/>
            <person name="John U."/>
            <person name="Schleicher M."/>
            <person name="Eichinger L."/>
            <person name="Platzer M."/>
            <person name="Noegel A.A."/>
            <person name="Schaap P."/>
            <person name="Gloeckner G."/>
        </authorList>
    </citation>
    <scope>NUCLEOTIDE SEQUENCE [LARGE SCALE GENOMIC DNA]</scope>
    <source>
        <strain evidence="9">SH3</strain>
    </source>
</reference>
<keyword evidence="4" id="KW-0067">ATP-binding</keyword>
<dbReference type="Pfam" id="PF00271">
    <property type="entry name" value="Helicase_C"/>
    <property type="match status" value="1"/>
</dbReference>
<dbReference type="OMA" id="LHMIGRT"/>
<keyword evidence="2" id="KW-0378">Hydrolase</keyword>
<evidence type="ECO:0008006" key="10">
    <source>
        <dbReference type="Google" id="ProtNLM"/>
    </source>
</evidence>
<gene>
    <name evidence="8" type="ORF">DFA_06364</name>
</gene>
<dbReference type="InterPro" id="IPR014001">
    <property type="entry name" value="Helicase_ATP-bd"/>
</dbReference>
<evidence type="ECO:0000256" key="2">
    <source>
        <dbReference type="ARBA" id="ARBA00022801"/>
    </source>
</evidence>
<evidence type="ECO:0000256" key="3">
    <source>
        <dbReference type="ARBA" id="ARBA00022806"/>
    </source>
</evidence>
<dbReference type="GO" id="GO:0016787">
    <property type="term" value="F:hydrolase activity"/>
    <property type="evidence" value="ECO:0007669"/>
    <property type="project" value="UniProtKB-KW"/>
</dbReference>
<feature type="region of interest" description="Disordered" evidence="5">
    <location>
        <begin position="517"/>
        <end position="547"/>
    </location>
</feature>
<evidence type="ECO:0000256" key="5">
    <source>
        <dbReference type="SAM" id="MobiDB-lite"/>
    </source>
</evidence>
<dbReference type="InterPro" id="IPR001650">
    <property type="entry name" value="Helicase_C-like"/>
</dbReference>
<feature type="domain" description="Helicase ATP-binding" evidence="6">
    <location>
        <begin position="115"/>
        <end position="410"/>
    </location>
</feature>
<proteinExistence type="predicted"/>
<evidence type="ECO:0000256" key="1">
    <source>
        <dbReference type="ARBA" id="ARBA00022741"/>
    </source>
</evidence>
<dbReference type="PROSITE" id="PS51194">
    <property type="entry name" value="HELICASE_CTER"/>
    <property type="match status" value="1"/>
</dbReference>
<evidence type="ECO:0000256" key="4">
    <source>
        <dbReference type="ARBA" id="ARBA00022840"/>
    </source>
</evidence>